<dbReference type="AlphaFoldDB" id="A0AAE1HQX5"/>
<feature type="coiled-coil region" evidence="1">
    <location>
        <begin position="266"/>
        <end position="293"/>
    </location>
</feature>
<accession>A0AAE1HQX5</accession>
<proteinExistence type="predicted"/>
<dbReference type="CDD" id="cd17716">
    <property type="entry name" value="BRCT_microcephalin_rpt1"/>
    <property type="match status" value="1"/>
</dbReference>
<evidence type="ECO:0000256" key="1">
    <source>
        <dbReference type="SAM" id="Coils"/>
    </source>
</evidence>
<evidence type="ECO:0000256" key="2">
    <source>
        <dbReference type="SAM" id="MobiDB-lite"/>
    </source>
</evidence>
<feature type="region of interest" description="Disordered" evidence="2">
    <location>
        <begin position="503"/>
        <end position="553"/>
    </location>
</feature>
<organism evidence="4 5">
    <name type="scientific">Frankliniella fusca</name>
    <dbReference type="NCBI Taxonomy" id="407009"/>
    <lineage>
        <taxon>Eukaryota</taxon>
        <taxon>Metazoa</taxon>
        <taxon>Ecdysozoa</taxon>
        <taxon>Arthropoda</taxon>
        <taxon>Hexapoda</taxon>
        <taxon>Insecta</taxon>
        <taxon>Pterygota</taxon>
        <taxon>Neoptera</taxon>
        <taxon>Paraneoptera</taxon>
        <taxon>Thysanoptera</taxon>
        <taxon>Terebrantia</taxon>
        <taxon>Thripoidea</taxon>
        <taxon>Thripidae</taxon>
        <taxon>Frankliniella</taxon>
    </lineage>
</organism>
<dbReference type="InterPro" id="IPR001357">
    <property type="entry name" value="BRCT_dom"/>
</dbReference>
<keyword evidence="5" id="KW-1185">Reference proteome</keyword>
<reference evidence="4" key="1">
    <citation type="submission" date="2021-07" db="EMBL/GenBank/DDBJ databases">
        <authorList>
            <person name="Catto M.A."/>
            <person name="Jacobson A."/>
            <person name="Kennedy G."/>
            <person name="Labadie P."/>
            <person name="Hunt B.G."/>
            <person name="Srinivasan R."/>
        </authorList>
    </citation>
    <scope>NUCLEOTIDE SEQUENCE</scope>
    <source>
        <strain evidence="4">PL_HMW_Pooled</strain>
        <tissue evidence="4">Head</tissue>
    </source>
</reference>
<feature type="region of interest" description="Disordered" evidence="2">
    <location>
        <begin position="941"/>
        <end position="976"/>
    </location>
</feature>
<feature type="compositionally biased region" description="Polar residues" evidence="2">
    <location>
        <begin position="878"/>
        <end position="890"/>
    </location>
</feature>
<dbReference type="PANTHER" id="PTHR14625:SF3">
    <property type="entry name" value="MICROCEPHALIN"/>
    <property type="match status" value="1"/>
</dbReference>
<dbReference type="Pfam" id="PF12738">
    <property type="entry name" value="PTCB-BRCT"/>
    <property type="match status" value="1"/>
</dbReference>
<reference evidence="4" key="2">
    <citation type="journal article" date="2023" name="BMC Genomics">
        <title>Pest status, molecular evolution, and epigenetic factors derived from the genome assembly of Frankliniella fusca, a thysanopteran phytovirus vector.</title>
        <authorList>
            <person name="Catto M.A."/>
            <person name="Labadie P.E."/>
            <person name="Jacobson A.L."/>
            <person name="Kennedy G.G."/>
            <person name="Srinivasan R."/>
            <person name="Hunt B.G."/>
        </authorList>
    </citation>
    <scope>NUCLEOTIDE SEQUENCE</scope>
    <source>
        <strain evidence="4">PL_HMW_Pooled</strain>
    </source>
</reference>
<feature type="region of interest" description="Disordered" evidence="2">
    <location>
        <begin position="75"/>
        <end position="121"/>
    </location>
</feature>
<gene>
    <name evidence="4" type="ORF">KUF71_013455</name>
</gene>
<dbReference type="Proteomes" id="UP001219518">
    <property type="component" value="Unassembled WGS sequence"/>
</dbReference>
<dbReference type="PANTHER" id="PTHR14625">
    <property type="entry name" value="MICROCEPHALIN"/>
    <property type="match status" value="1"/>
</dbReference>
<feature type="domain" description="BRCT" evidence="3">
    <location>
        <begin position="367"/>
        <end position="457"/>
    </location>
</feature>
<evidence type="ECO:0000259" key="3">
    <source>
        <dbReference type="PROSITE" id="PS50172"/>
    </source>
</evidence>
<dbReference type="InterPro" id="IPR022047">
    <property type="entry name" value="Microcephalin-like"/>
</dbReference>
<dbReference type="InterPro" id="IPR036420">
    <property type="entry name" value="BRCT_dom_sf"/>
</dbReference>
<keyword evidence="1" id="KW-0175">Coiled coil</keyword>
<dbReference type="GO" id="GO:0000278">
    <property type="term" value="P:mitotic cell cycle"/>
    <property type="evidence" value="ECO:0007669"/>
    <property type="project" value="TreeGrafter"/>
</dbReference>
<comment type="caution">
    <text evidence="4">The sequence shown here is derived from an EMBL/GenBank/DDBJ whole genome shotgun (WGS) entry which is preliminary data.</text>
</comment>
<feature type="compositionally biased region" description="Low complexity" evidence="2">
    <location>
        <begin position="712"/>
        <end position="726"/>
    </location>
</feature>
<feature type="region of interest" description="Disordered" evidence="2">
    <location>
        <begin position="691"/>
        <end position="728"/>
    </location>
</feature>
<feature type="region of interest" description="Disordered" evidence="2">
    <location>
        <begin position="1"/>
        <end position="43"/>
    </location>
</feature>
<dbReference type="EMBL" id="JAHWGI010001220">
    <property type="protein sequence ID" value="KAK3925186.1"/>
    <property type="molecule type" value="Genomic_DNA"/>
</dbReference>
<feature type="compositionally biased region" description="Acidic residues" evidence="2">
    <location>
        <begin position="19"/>
        <end position="28"/>
    </location>
</feature>
<feature type="region of interest" description="Disordered" evidence="2">
    <location>
        <begin position="791"/>
        <end position="827"/>
    </location>
</feature>
<feature type="region of interest" description="Disordered" evidence="2">
    <location>
        <begin position="621"/>
        <end position="641"/>
    </location>
</feature>
<protein>
    <submittedName>
        <fullName evidence="4">Microcephalin</fullName>
    </submittedName>
</protein>
<evidence type="ECO:0000313" key="4">
    <source>
        <dbReference type="EMBL" id="KAK3925186.1"/>
    </source>
</evidence>
<dbReference type="PROSITE" id="PS50172">
    <property type="entry name" value="BRCT"/>
    <property type="match status" value="1"/>
</dbReference>
<feature type="region of interest" description="Disordered" evidence="2">
    <location>
        <begin position="877"/>
        <end position="899"/>
    </location>
</feature>
<evidence type="ECO:0000313" key="5">
    <source>
        <dbReference type="Proteomes" id="UP001219518"/>
    </source>
</evidence>
<feature type="compositionally biased region" description="Low complexity" evidence="2">
    <location>
        <begin position="959"/>
        <end position="976"/>
    </location>
</feature>
<name>A0AAE1HQX5_9NEOP</name>
<dbReference type="SUPFAM" id="SSF52113">
    <property type="entry name" value="BRCT domain"/>
    <property type="match status" value="1"/>
</dbReference>
<dbReference type="Gene3D" id="3.40.50.10190">
    <property type="entry name" value="BRCT domain"/>
    <property type="match status" value="1"/>
</dbReference>
<sequence>MSASARVKILSSKSRKEESEEEDYDSEEERYQRNQQRLLKKVEESASAIRALSKITRPFITGTWRLEREEQRQQDECFSETVVNVPSLSKENKPHTSTSKKTSESLSDGTDNTDKADGSRKKSVWLPVKHVIATDVSAILAMEKTPTWKPLRKSKARLSLANFNMENACESPSNDVLSADSKPLSECVTKPDCTVQPKQSTKVSEELRTPLRAVPGLNQGLERRRSLSFTTECNSPVRRSSHTESEANCEAVCNSEVQLLGKMRLSQSVQTELSESSDKLSNVERQAENINNEKVDGSLSRTSSLIEEDEEYPLRTPRRSFLKSHKSPVRCSPILLKAFGEEYSVVRGSIVSPEKVVNLEECKSPKDPSKVLKGVNAYVEVRRGEDDRTGGFRWKLKELGATVSDTLNKKVTHVVFQEGLLSTFRKAKQLGAHLVSTHWVMACDESFTKVEEARYPVEKLSEYELADPLQKYIKRPKIMSPDLGSGRDEKVLSRRLQRRSIKCNSPLSLAPKSPAKPFLIKTPSPLKTKFHSKKTSPKSSPKKDNPDSDDDWDGFLAMVEAQVREKAASKRKAGEINETPTDFETRLQQLLGRGEEQTQGKREANLPLASIFHKGKVANQTDKTVTKTTKRVKSPSLGNSSASSLVMMNWLHKRSPESGQGCGKQDLSSSTAAAAASAAADEILQSMLKKTGVKSDSVKKIGTPQKGTSRASEMSSTNKSMSTTSNRNEHLFKHSNRNTLGFTVSKSVSQPNKQPVKRNKLDFQGSAACSGAMRNWLSGVKSPPQLVNILPEKGTNVSHSGSPKKLNNHARKRKADPAEVDETSDNNVKLKCNSPSKRHCSYLSPKKNELFLKNHKMPTKSITDLIFSKSDEGLRTPTKVNGSATSCVKKSSSDLTPRRRSLRLTPNKCTSLPSSITMLETVEEDAVARLQEIKLFAANETCSSKMSSKKTPIKSRVTSGKTSMSSHSSKSQKSYG</sequence>